<dbReference type="Proteomes" id="UP001058533">
    <property type="component" value="Chromosome"/>
</dbReference>
<keyword evidence="4" id="KW-1185">Reference proteome</keyword>
<name>A0ABY5L7G3_9SPHN</name>
<dbReference type="SUPFAM" id="SSF89392">
    <property type="entry name" value="Prokaryotic lipoproteins and lipoprotein localization factors"/>
    <property type="match status" value="1"/>
</dbReference>
<feature type="chain" id="PRO_5047076153" evidence="2">
    <location>
        <begin position="23"/>
        <end position="207"/>
    </location>
</feature>
<dbReference type="Pfam" id="PF03548">
    <property type="entry name" value="LolA"/>
    <property type="match status" value="1"/>
</dbReference>
<dbReference type="Gene3D" id="2.50.20.10">
    <property type="entry name" value="Lipoprotein localisation LolA/LolB/LppX"/>
    <property type="match status" value="1"/>
</dbReference>
<accession>A0ABY5L7G3</accession>
<proteinExistence type="predicted"/>
<evidence type="ECO:0000256" key="1">
    <source>
        <dbReference type="ARBA" id="ARBA00022729"/>
    </source>
</evidence>
<evidence type="ECO:0000313" key="4">
    <source>
        <dbReference type="Proteomes" id="UP001058533"/>
    </source>
</evidence>
<dbReference type="EMBL" id="CP101740">
    <property type="protein sequence ID" value="UUL81911.1"/>
    <property type="molecule type" value="Genomic_DNA"/>
</dbReference>
<protein>
    <submittedName>
        <fullName evidence="3">Outer membrane lipoprotein carrier protein LolA</fullName>
    </submittedName>
</protein>
<feature type="signal peptide" evidence="2">
    <location>
        <begin position="1"/>
        <end position="22"/>
    </location>
</feature>
<sequence>MTALAPYAALAAAIVAPVAVVAQQAPSRDLAAVQAHLRATESMTADFTQTDRNGKVLGGALTLKKPGKIRFQYEKGVPILIVGDGKAIWFLDYAVGQRSRWPIGDSPLGVLIDPSRDIAKYAKVVPGNDPSVLSVEAYDPKRPEYGRITLIFSRQASAPSGLMLQGWVALDSQNNRTTIRLSNQRFNVPVSDGTFRFNDPRKGARRS</sequence>
<dbReference type="PANTHER" id="PTHR35869:SF1">
    <property type="entry name" value="OUTER-MEMBRANE LIPOPROTEIN CARRIER PROTEIN"/>
    <property type="match status" value="1"/>
</dbReference>
<keyword evidence="1 2" id="KW-0732">Signal</keyword>
<organism evidence="3 4">
    <name type="scientific">Sphingomonas qomolangmaensis</name>
    <dbReference type="NCBI Taxonomy" id="2918765"/>
    <lineage>
        <taxon>Bacteria</taxon>
        <taxon>Pseudomonadati</taxon>
        <taxon>Pseudomonadota</taxon>
        <taxon>Alphaproteobacteria</taxon>
        <taxon>Sphingomonadales</taxon>
        <taxon>Sphingomonadaceae</taxon>
        <taxon>Sphingomonas</taxon>
    </lineage>
</organism>
<gene>
    <name evidence="3" type="ORF">NMP03_12015</name>
</gene>
<dbReference type="InterPro" id="IPR004564">
    <property type="entry name" value="OM_lipoprot_carrier_LolA-like"/>
</dbReference>
<evidence type="ECO:0000256" key="2">
    <source>
        <dbReference type="SAM" id="SignalP"/>
    </source>
</evidence>
<reference evidence="3" key="1">
    <citation type="submission" date="2022-07" db="EMBL/GenBank/DDBJ databases">
        <title>Sphingomonas sp. nov., a novel bacterium isolated from the north slope of the Mount Everest.</title>
        <authorList>
            <person name="Cui X."/>
            <person name="Liu Y."/>
        </authorList>
    </citation>
    <scope>NUCLEOTIDE SEQUENCE</scope>
    <source>
        <strain evidence="3">S5-59</strain>
    </source>
</reference>
<evidence type="ECO:0000313" key="3">
    <source>
        <dbReference type="EMBL" id="UUL81911.1"/>
    </source>
</evidence>
<dbReference type="CDD" id="cd16325">
    <property type="entry name" value="LolA"/>
    <property type="match status" value="1"/>
</dbReference>
<keyword evidence="3" id="KW-0449">Lipoprotein</keyword>
<dbReference type="InterPro" id="IPR029046">
    <property type="entry name" value="LolA/LolB/LppX"/>
</dbReference>
<dbReference type="PANTHER" id="PTHR35869">
    <property type="entry name" value="OUTER-MEMBRANE LIPOPROTEIN CARRIER PROTEIN"/>
    <property type="match status" value="1"/>
</dbReference>
<dbReference type="RefSeq" id="WP_256505656.1">
    <property type="nucleotide sequence ID" value="NZ_CP101740.1"/>
</dbReference>